<dbReference type="STRING" id="7375.A0A0L0C5Z2"/>
<dbReference type="SUPFAM" id="SSF53474">
    <property type="entry name" value="alpha/beta-Hydrolases"/>
    <property type="match status" value="1"/>
</dbReference>
<comment type="subcellular location">
    <subcellularLocation>
        <location evidence="8">Cytoplasm</location>
    </subcellularLocation>
</comment>
<dbReference type="PANTHER" id="PTHR10061:SF0">
    <property type="entry name" value="S-FORMYLGLUTATHIONE HYDROLASE"/>
    <property type="match status" value="1"/>
</dbReference>
<dbReference type="GO" id="GO:0046294">
    <property type="term" value="P:formaldehyde catabolic process"/>
    <property type="evidence" value="ECO:0007669"/>
    <property type="project" value="InterPro"/>
</dbReference>
<dbReference type="OMA" id="PSDCPWG"/>
<dbReference type="InterPro" id="IPR029058">
    <property type="entry name" value="AB_hydrolase_fold"/>
</dbReference>
<evidence type="ECO:0000256" key="8">
    <source>
        <dbReference type="RuleBase" id="RU363068"/>
    </source>
</evidence>
<dbReference type="InterPro" id="IPR014186">
    <property type="entry name" value="S-formylglutathione_hydrol"/>
</dbReference>
<dbReference type="Proteomes" id="UP000037069">
    <property type="component" value="Unassembled WGS sequence"/>
</dbReference>
<protein>
    <recommendedName>
        <fullName evidence="4 8">S-formylglutathione hydrolase</fullName>
        <ecNumber evidence="3 8">3.1.2.12</ecNumber>
    </recommendedName>
</protein>
<keyword evidence="10" id="KW-1185">Reference proteome</keyword>
<dbReference type="GO" id="GO:0005829">
    <property type="term" value="C:cytosol"/>
    <property type="evidence" value="ECO:0007669"/>
    <property type="project" value="TreeGrafter"/>
</dbReference>
<comment type="similarity">
    <text evidence="2 8">Belongs to the esterase D family.</text>
</comment>
<dbReference type="NCBIfam" id="TIGR02821">
    <property type="entry name" value="fghA_ester_D"/>
    <property type="match status" value="1"/>
</dbReference>
<dbReference type="PANTHER" id="PTHR10061">
    <property type="entry name" value="S-FORMYLGLUTATHIONE HYDROLASE"/>
    <property type="match status" value="1"/>
</dbReference>
<feature type="active site" description="Charge relay system" evidence="7">
    <location>
        <position position="151"/>
    </location>
</feature>
<dbReference type="EMBL" id="JRES01000953">
    <property type="protein sequence ID" value="KNC26834.1"/>
    <property type="molecule type" value="Genomic_DNA"/>
</dbReference>
<comment type="function">
    <text evidence="1 8">Serine hydrolase involved in the detoxification of formaldehyde.</text>
</comment>
<comment type="catalytic activity">
    <reaction evidence="8">
        <text>S-formylglutathione + H2O = formate + glutathione + H(+)</text>
        <dbReference type="Rhea" id="RHEA:14961"/>
        <dbReference type="ChEBI" id="CHEBI:15377"/>
        <dbReference type="ChEBI" id="CHEBI:15378"/>
        <dbReference type="ChEBI" id="CHEBI:15740"/>
        <dbReference type="ChEBI" id="CHEBI:57688"/>
        <dbReference type="ChEBI" id="CHEBI:57925"/>
        <dbReference type="EC" id="3.1.2.12"/>
    </reaction>
</comment>
<comment type="caution">
    <text evidence="9">The sequence shown here is derived from an EMBL/GenBank/DDBJ whole genome shotgun (WGS) entry which is preliminary data.</text>
</comment>
<keyword evidence="5 8" id="KW-0719">Serine esterase</keyword>
<keyword evidence="6 8" id="KW-0378">Hydrolase</keyword>
<dbReference type="OrthoDB" id="420518at2759"/>
<dbReference type="GO" id="GO:0018738">
    <property type="term" value="F:S-formylglutathione hydrolase activity"/>
    <property type="evidence" value="ECO:0007669"/>
    <property type="project" value="UniProtKB-EC"/>
</dbReference>
<sequence>MSLKLLSTNKCFEGEQRVYSHESSTLGCEMKFGVYLPPCLLEDKTECPVLYFLSGLTCTHENFIHKSGVQQYAAKHGLVVVNPDTSPRGLNIEGENDAYDFGTGAGFYINATQEPWSKNYQMFSYVTQELVELINKNFAVVPSKKGIFGHSMGGHGALVCALKNPGLYQSVSAFAPISNPVECPWGQKAFKGYLGDDQEAWKQWDATHLAKDYAGTPLELFVDQGSEDDFLKQKQLLPDNLLAATANNDHLQTIYKLREGYDHSYYYIASFVGEHIAYHAKLLKQ</sequence>
<feature type="active site" description="Charge relay system" evidence="7">
    <location>
        <position position="263"/>
    </location>
</feature>
<proteinExistence type="inferred from homology"/>
<reference evidence="9 10" key="1">
    <citation type="journal article" date="2015" name="Nat. Commun.">
        <title>Lucilia cuprina genome unlocks parasitic fly biology to underpin future interventions.</title>
        <authorList>
            <person name="Anstead C.A."/>
            <person name="Korhonen P.K."/>
            <person name="Young N.D."/>
            <person name="Hall R.S."/>
            <person name="Jex A.R."/>
            <person name="Murali S.C."/>
            <person name="Hughes D.S."/>
            <person name="Lee S.F."/>
            <person name="Perry T."/>
            <person name="Stroehlein A.J."/>
            <person name="Ansell B.R."/>
            <person name="Breugelmans B."/>
            <person name="Hofmann A."/>
            <person name="Qu J."/>
            <person name="Dugan S."/>
            <person name="Lee S.L."/>
            <person name="Chao H."/>
            <person name="Dinh H."/>
            <person name="Han Y."/>
            <person name="Doddapaneni H.V."/>
            <person name="Worley K.C."/>
            <person name="Muzny D.M."/>
            <person name="Ioannidis P."/>
            <person name="Waterhouse R.M."/>
            <person name="Zdobnov E.M."/>
            <person name="James P.J."/>
            <person name="Bagnall N.H."/>
            <person name="Kotze A.C."/>
            <person name="Gibbs R.A."/>
            <person name="Richards S."/>
            <person name="Batterham P."/>
            <person name="Gasser R.B."/>
        </authorList>
    </citation>
    <scope>NUCLEOTIDE SEQUENCE [LARGE SCALE GENOMIC DNA]</scope>
    <source>
        <strain evidence="9 10">LS</strain>
        <tissue evidence="9">Full body</tissue>
    </source>
</reference>
<dbReference type="InterPro" id="IPR000801">
    <property type="entry name" value="Esterase-like"/>
</dbReference>
<evidence type="ECO:0000313" key="10">
    <source>
        <dbReference type="Proteomes" id="UP000037069"/>
    </source>
</evidence>
<dbReference type="FunFam" id="3.40.50.1820:FF:000334">
    <property type="entry name" value="S-formylglutathione hydrolase"/>
    <property type="match status" value="1"/>
</dbReference>
<evidence type="ECO:0000256" key="1">
    <source>
        <dbReference type="ARBA" id="ARBA00002608"/>
    </source>
</evidence>
<evidence type="ECO:0000256" key="7">
    <source>
        <dbReference type="PIRSR" id="PIRSR614186-1"/>
    </source>
</evidence>
<name>A0A0L0C5Z2_LUCCU</name>
<dbReference type="Pfam" id="PF00756">
    <property type="entry name" value="Esterase"/>
    <property type="match status" value="1"/>
</dbReference>
<evidence type="ECO:0000256" key="5">
    <source>
        <dbReference type="ARBA" id="ARBA00022487"/>
    </source>
</evidence>
<keyword evidence="8" id="KW-0963">Cytoplasm</keyword>
<evidence type="ECO:0000256" key="6">
    <source>
        <dbReference type="ARBA" id="ARBA00022801"/>
    </source>
</evidence>
<feature type="active site" description="Charge relay system" evidence="7">
    <location>
        <position position="228"/>
    </location>
</feature>
<gene>
    <name evidence="9" type="ORF">FF38_12993</name>
</gene>
<accession>A0A0L0C5Z2</accession>
<evidence type="ECO:0000256" key="2">
    <source>
        <dbReference type="ARBA" id="ARBA00005622"/>
    </source>
</evidence>
<organism evidence="9 10">
    <name type="scientific">Lucilia cuprina</name>
    <name type="common">Green bottle fly</name>
    <name type="synonym">Australian sheep blowfly</name>
    <dbReference type="NCBI Taxonomy" id="7375"/>
    <lineage>
        <taxon>Eukaryota</taxon>
        <taxon>Metazoa</taxon>
        <taxon>Ecdysozoa</taxon>
        <taxon>Arthropoda</taxon>
        <taxon>Hexapoda</taxon>
        <taxon>Insecta</taxon>
        <taxon>Pterygota</taxon>
        <taxon>Neoptera</taxon>
        <taxon>Endopterygota</taxon>
        <taxon>Diptera</taxon>
        <taxon>Brachycera</taxon>
        <taxon>Muscomorpha</taxon>
        <taxon>Oestroidea</taxon>
        <taxon>Calliphoridae</taxon>
        <taxon>Luciliinae</taxon>
        <taxon>Lucilia</taxon>
    </lineage>
</organism>
<dbReference type="EC" id="3.1.2.12" evidence="3 8"/>
<dbReference type="Gene3D" id="3.40.50.1820">
    <property type="entry name" value="alpha/beta hydrolase"/>
    <property type="match status" value="1"/>
</dbReference>
<evidence type="ECO:0000256" key="4">
    <source>
        <dbReference type="ARBA" id="ARBA00016774"/>
    </source>
</evidence>
<dbReference type="AlphaFoldDB" id="A0A0L0C5Z2"/>
<dbReference type="GO" id="GO:0052689">
    <property type="term" value="F:carboxylic ester hydrolase activity"/>
    <property type="evidence" value="ECO:0007669"/>
    <property type="project" value="UniProtKB-KW"/>
</dbReference>
<evidence type="ECO:0000256" key="3">
    <source>
        <dbReference type="ARBA" id="ARBA00012479"/>
    </source>
</evidence>
<evidence type="ECO:0000313" key="9">
    <source>
        <dbReference type="EMBL" id="KNC26834.1"/>
    </source>
</evidence>